<dbReference type="EMBL" id="JBHUFL010000011">
    <property type="protein sequence ID" value="MFD1836608.1"/>
    <property type="molecule type" value="Genomic_DNA"/>
</dbReference>
<proteinExistence type="predicted"/>
<name>A0ABW4Q0L7_9MICO</name>
<evidence type="ECO:0000313" key="3">
    <source>
        <dbReference type="EMBL" id="MFD1836608.1"/>
    </source>
</evidence>
<keyword evidence="1" id="KW-0813">Transport</keyword>
<dbReference type="RefSeq" id="WP_137771569.1">
    <property type="nucleotide sequence ID" value="NZ_BAAAIS010000006.1"/>
</dbReference>
<comment type="caution">
    <text evidence="3">The sequence shown here is derived from an EMBL/GenBank/DDBJ whole genome shotgun (WGS) entry which is preliminary data.</text>
</comment>
<protein>
    <submittedName>
        <fullName evidence="3">HlyD family efflux transporter periplasmic adaptor subunit</fullName>
    </submittedName>
</protein>
<dbReference type="PANTHER" id="PTHR30097:SF15">
    <property type="entry name" value="CATION EFFLUX SYSTEM PROTEIN CUSB"/>
    <property type="match status" value="1"/>
</dbReference>
<dbReference type="InterPro" id="IPR051909">
    <property type="entry name" value="MFP_Cation_Efflux"/>
</dbReference>
<gene>
    <name evidence="3" type="ORF">ACFSDA_16225</name>
</gene>
<evidence type="ECO:0000259" key="2">
    <source>
        <dbReference type="Pfam" id="PF25973"/>
    </source>
</evidence>
<dbReference type="Proteomes" id="UP001597280">
    <property type="component" value="Unassembled WGS sequence"/>
</dbReference>
<evidence type="ECO:0000256" key="1">
    <source>
        <dbReference type="ARBA" id="ARBA00022448"/>
    </source>
</evidence>
<dbReference type="PANTHER" id="PTHR30097">
    <property type="entry name" value="CATION EFFLUX SYSTEM PROTEIN CUSB"/>
    <property type="match status" value="1"/>
</dbReference>
<feature type="domain" description="CzcB-like barrel-sandwich hybrid" evidence="2">
    <location>
        <begin position="48"/>
        <end position="136"/>
    </location>
</feature>
<dbReference type="SUPFAM" id="SSF111369">
    <property type="entry name" value="HlyD-like secretion proteins"/>
    <property type="match status" value="1"/>
</dbReference>
<dbReference type="Pfam" id="PF25973">
    <property type="entry name" value="BSH_CzcB"/>
    <property type="match status" value="1"/>
</dbReference>
<dbReference type="Gene3D" id="2.40.50.100">
    <property type="match status" value="1"/>
</dbReference>
<organism evidence="3 4">
    <name type="scientific">Brachybacterium rhamnosum</name>
    <dbReference type="NCBI Taxonomy" id="173361"/>
    <lineage>
        <taxon>Bacteria</taxon>
        <taxon>Bacillati</taxon>
        <taxon>Actinomycetota</taxon>
        <taxon>Actinomycetes</taxon>
        <taxon>Micrococcales</taxon>
        <taxon>Dermabacteraceae</taxon>
        <taxon>Brachybacterium</taxon>
    </lineage>
</organism>
<keyword evidence="4" id="KW-1185">Reference proteome</keyword>
<reference evidence="4" key="1">
    <citation type="journal article" date="2019" name="Int. J. Syst. Evol. Microbiol.">
        <title>The Global Catalogue of Microorganisms (GCM) 10K type strain sequencing project: providing services to taxonomists for standard genome sequencing and annotation.</title>
        <authorList>
            <consortium name="The Broad Institute Genomics Platform"/>
            <consortium name="The Broad Institute Genome Sequencing Center for Infectious Disease"/>
            <person name="Wu L."/>
            <person name="Ma J."/>
        </authorList>
    </citation>
    <scope>NUCLEOTIDE SEQUENCE [LARGE SCALE GENOMIC DNA]</scope>
    <source>
        <strain evidence="4">JCM 11650</strain>
    </source>
</reference>
<evidence type="ECO:0000313" key="4">
    <source>
        <dbReference type="Proteomes" id="UP001597280"/>
    </source>
</evidence>
<accession>A0ABW4Q0L7</accession>
<sequence>MTWIGRLRLLLSLLLVLALAAALCLVFNQRQRQSLSVSAAIEQPRYAIAAVAPGVVTDIGVALGDEVRAGDVLFTMTSVELQQDAVHGLKASSNDAMEIDPEQGTIVYRATADGRVAALSATSGNYLGAGAPVATIVRSTPRTVQAQFRLTPRDYGRLEEGARAQILLPDDRTIEGTVGSASVVTENGQAITRALITSPDLEAQDLDLIATDGAPVSVTVELTDSGVLAGPTDALMDALRSVGLR</sequence>
<dbReference type="InterPro" id="IPR058647">
    <property type="entry name" value="BSH_CzcB-like"/>
</dbReference>